<dbReference type="AlphaFoldDB" id="A0A5B9QDG5"/>
<feature type="transmembrane region" description="Helical" evidence="1">
    <location>
        <begin position="36"/>
        <end position="56"/>
    </location>
</feature>
<sequence>MIETLATVGLFAQFSKWERLGDGFRRSGPPMELADFVPYVAGLLLVVGLVAAFVAYRRRNDLERPCTDSQKLFRELCQAHQLDQGTQKLLSKLAVAFQLAQPAEVFVSPRVFSPDQLPEHLRAEAARIVELRERLF</sequence>
<evidence type="ECO:0000313" key="2">
    <source>
        <dbReference type="EMBL" id="QEG35665.1"/>
    </source>
</evidence>
<name>A0A5B9QDG5_9BACT</name>
<gene>
    <name evidence="2" type="ORF">Pr1d_29670</name>
</gene>
<keyword evidence="1" id="KW-1133">Transmembrane helix</keyword>
<protein>
    <submittedName>
        <fullName evidence="2">Uncharacterized protein</fullName>
    </submittedName>
</protein>
<dbReference type="EMBL" id="CP042913">
    <property type="protein sequence ID" value="QEG35665.1"/>
    <property type="molecule type" value="Genomic_DNA"/>
</dbReference>
<dbReference type="KEGG" id="bgok:Pr1d_29670"/>
<dbReference type="Proteomes" id="UP000323917">
    <property type="component" value="Chromosome"/>
</dbReference>
<dbReference type="OrthoDB" id="278760at2"/>
<keyword evidence="1" id="KW-0812">Transmembrane</keyword>
<evidence type="ECO:0000313" key="3">
    <source>
        <dbReference type="Proteomes" id="UP000323917"/>
    </source>
</evidence>
<proteinExistence type="predicted"/>
<keyword evidence="3" id="KW-1185">Reference proteome</keyword>
<evidence type="ECO:0000256" key="1">
    <source>
        <dbReference type="SAM" id="Phobius"/>
    </source>
</evidence>
<reference evidence="2 3" key="1">
    <citation type="submission" date="2019-08" db="EMBL/GenBank/DDBJ databases">
        <title>Deep-cultivation of Planctomycetes and their phenomic and genomic characterization uncovers novel biology.</title>
        <authorList>
            <person name="Wiegand S."/>
            <person name="Jogler M."/>
            <person name="Boedeker C."/>
            <person name="Pinto D."/>
            <person name="Vollmers J."/>
            <person name="Rivas-Marin E."/>
            <person name="Kohn T."/>
            <person name="Peeters S.H."/>
            <person name="Heuer A."/>
            <person name="Rast P."/>
            <person name="Oberbeckmann S."/>
            <person name="Bunk B."/>
            <person name="Jeske O."/>
            <person name="Meyerdierks A."/>
            <person name="Storesund J.E."/>
            <person name="Kallscheuer N."/>
            <person name="Luecker S."/>
            <person name="Lage O.M."/>
            <person name="Pohl T."/>
            <person name="Merkel B.J."/>
            <person name="Hornburger P."/>
            <person name="Mueller R.-W."/>
            <person name="Bruemmer F."/>
            <person name="Labrenz M."/>
            <person name="Spormann A.M."/>
            <person name="Op den Camp H."/>
            <person name="Overmann J."/>
            <person name="Amann R."/>
            <person name="Jetten M.S.M."/>
            <person name="Mascher T."/>
            <person name="Medema M.H."/>
            <person name="Devos D.P."/>
            <person name="Kaster A.-K."/>
            <person name="Ovreas L."/>
            <person name="Rohde M."/>
            <person name="Galperin M.Y."/>
            <person name="Jogler C."/>
        </authorList>
    </citation>
    <scope>NUCLEOTIDE SEQUENCE [LARGE SCALE GENOMIC DNA]</scope>
    <source>
        <strain evidence="2 3">Pr1d</strain>
    </source>
</reference>
<keyword evidence="1" id="KW-0472">Membrane</keyword>
<organism evidence="2 3">
    <name type="scientific">Bythopirellula goksoeyrii</name>
    <dbReference type="NCBI Taxonomy" id="1400387"/>
    <lineage>
        <taxon>Bacteria</taxon>
        <taxon>Pseudomonadati</taxon>
        <taxon>Planctomycetota</taxon>
        <taxon>Planctomycetia</taxon>
        <taxon>Pirellulales</taxon>
        <taxon>Lacipirellulaceae</taxon>
        <taxon>Bythopirellula</taxon>
    </lineage>
</organism>
<accession>A0A5B9QDG5</accession>
<dbReference type="RefSeq" id="WP_148074156.1">
    <property type="nucleotide sequence ID" value="NZ_CP042913.1"/>
</dbReference>